<dbReference type="Proteomes" id="UP000259328">
    <property type="component" value="Chromosome"/>
</dbReference>
<dbReference type="EMBL" id="LS991953">
    <property type="protein sequence ID" value="SYV93652.1"/>
    <property type="molecule type" value="Genomic_DNA"/>
</dbReference>
<reference evidence="2" key="1">
    <citation type="submission" date="2018-06" db="EMBL/GenBank/DDBJ databases">
        <authorList>
            <consortium name="Pathogen Informatics"/>
        </authorList>
    </citation>
    <scope>NUCLEOTIDE SEQUENCE [LARGE SCALE GENOMIC DNA]</scope>
    <source>
        <strain evidence="2">NCTC10124</strain>
    </source>
</reference>
<evidence type="ECO:0000313" key="1">
    <source>
        <dbReference type="EMBL" id="SYV93652.1"/>
    </source>
</evidence>
<proteinExistence type="predicted"/>
<sequence>MHNFYLKEKNLDLNKAYIKFINFVQNLSGVTYD</sequence>
<gene>
    <name evidence="1" type="ORF">NCTC10124_01407</name>
</gene>
<accession>A0A3B0P9L7</accession>
<organism evidence="1 2">
    <name type="scientific">Mycoplasmopsis synoviae</name>
    <name type="common">Mycoplasma synoviae</name>
    <dbReference type="NCBI Taxonomy" id="2109"/>
    <lineage>
        <taxon>Bacteria</taxon>
        <taxon>Bacillati</taxon>
        <taxon>Mycoplasmatota</taxon>
        <taxon>Mycoplasmoidales</taxon>
        <taxon>Metamycoplasmataceae</taxon>
        <taxon>Mycoplasmopsis</taxon>
    </lineage>
</organism>
<name>A0A3B0P9L7_MYCSY</name>
<protein>
    <submittedName>
        <fullName evidence="1">Uncharacterized protein</fullName>
    </submittedName>
</protein>
<dbReference type="AlphaFoldDB" id="A0A3B0P9L7"/>
<evidence type="ECO:0000313" key="2">
    <source>
        <dbReference type="Proteomes" id="UP000259328"/>
    </source>
</evidence>